<evidence type="ECO:0000259" key="9">
    <source>
        <dbReference type="PROSITE" id="PS50994"/>
    </source>
</evidence>
<keyword evidence="4" id="KW-0255">Endonuclease</keyword>
<evidence type="ECO:0000256" key="6">
    <source>
        <dbReference type="ARBA" id="ARBA00022833"/>
    </source>
</evidence>
<feature type="domain" description="Integrase catalytic" evidence="9">
    <location>
        <begin position="1"/>
        <end position="85"/>
    </location>
</feature>
<gene>
    <name evidence="10" type="primary">Ervk10_1</name>
    <name evidence="10" type="ORF">TODMEX_R10285</name>
</gene>
<dbReference type="GO" id="GO:0015074">
    <property type="term" value="P:DNA integration"/>
    <property type="evidence" value="ECO:0007669"/>
    <property type="project" value="InterPro"/>
</dbReference>
<dbReference type="Pfam" id="PF00665">
    <property type="entry name" value="rve"/>
    <property type="match status" value="1"/>
</dbReference>
<keyword evidence="8" id="KW-0511">Multifunctional enzyme</keyword>
<evidence type="ECO:0000256" key="5">
    <source>
        <dbReference type="ARBA" id="ARBA00022801"/>
    </source>
</evidence>
<dbReference type="GO" id="GO:0016787">
    <property type="term" value="F:hydrolase activity"/>
    <property type="evidence" value="ECO:0007669"/>
    <property type="project" value="UniProtKB-KW"/>
</dbReference>
<keyword evidence="5" id="KW-0378">Hydrolase</keyword>
<accession>A0A851DNA4</accession>
<organism evidence="10 11">
    <name type="scientific">Todus mexicanus</name>
    <name type="common">Puerto Rican tody</name>
    <dbReference type="NCBI Taxonomy" id="135184"/>
    <lineage>
        <taxon>Eukaryota</taxon>
        <taxon>Metazoa</taxon>
        <taxon>Chordata</taxon>
        <taxon>Craniata</taxon>
        <taxon>Vertebrata</taxon>
        <taxon>Euteleostomi</taxon>
        <taxon>Archelosauria</taxon>
        <taxon>Archosauria</taxon>
        <taxon>Dinosauria</taxon>
        <taxon>Saurischia</taxon>
        <taxon>Theropoda</taxon>
        <taxon>Coelurosauria</taxon>
        <taxon>Aves</taxon>
        <taxon>Neognathae</taxon>
        <taxon>Neoaves</taxon>
        <taxon>Telluraves</taxon>
        <taxon>Coraciimorphae</taxon>
        <taxon>Coraciiformes</taxon>
        <taxon>Todidae</taxon>
        <taxon>Todus</taxon>
    </lineage>
</organism>
<evidence type="ECO:0000313" key="10">
    <source>
        <dbReference type="EMBL" id="NWI71365.1"/>
    </source>
</evidence>
<name>A0A851DNA4_TODME</name>
<dbReference type="PROSITE" id="PS50994">
    <property type="entry name" value="INTEGRASE"/>
    <property type="match status" value="1"/>
</dbReference>
<reference evidence="10" key="1">
    <citation type="submission" date="2019-10" db="EMBL/GenBank/DDBJ databases">
        <title>Bird 10,000 Genomes (B10K) Project - Family phase.</title>
        <authorList>
            <person name="Zhang G."/>
        </authorList>
    </citation>
    <scope>NUCLEOTIDE SEQUENCE</scope>
    <source>
        <strain evidence="10">B10K-DU-002-69</strain>
        <tissue evidence="10">Muscle</tissue>
    </source>
</reference>
<dbReference type="Proteomes" id="UP000660247">
    <property type="component" value="Unassembled WGS sequence"/>
</dbReference>
<dbReference type="SUPFAM" id="SSF53098">
    <property type="entry name" value="Ribonuclease H-like"/>
    <property type="match status" value="1"/>
</dbReference>
<dbReference type="InterPro" id="IPR036397">
    <property type="entry name" value="RNaseH_sf"/>
</dbReference>
<proteinExistence type="predicted"/>
<keyword evidence="6" id="KW-0862">Zinc</keyword>
<evidence type="ECO:0000256" key="8">
    <source>
        <dbReference type="ARBA" id="ARBA00023268"/>
    </source>
</evidence>
<dbReference type="GO" id="GO:0004519">
    <property type="term" value="F:endonuclease activity"/>
    <property type="evidence" value="ECO:0007669"/>
    <property type="project" value="UniProtKB-KW"/>
</dbReference>
<dbReference type="Gene3D" id="3.30.420.10">
    <property type="entry name" value="Ribonuclease H-like superfamily/Ribonuclease H"/>
    <property type="match status" value="1"/>
</dbReference>
<keyword evidence="7" id="KW-0695">RNA-directed DNA polymerase</keyword>
<evidence type="ECO:0000256" key="1">
    <source>
        <dbReference type="ARBA" id="ARBA00022679"/>
    </source>
</evidence>
<dbReference type="AlphaFoldDB" id="A0A851DNA4"/>
<keyword evidence="11" id="KW-1185">Reference proteome</keyword>
<protein>
    <submittedName>
        <fullName evidence="10">POK10 protein</fullName>
    </submittedName>
</protein>
<evidence type="ECO:0000256" key="7">
    <source>
        <dbReference type="ARBA" id="ARBA00022918"/>
    </source>
</evidence>
<dbReference type="EMBL" id="WEIS01194321">
    <property type="protein sequence ID" value="NWI71365.1"/>
    <property type="molecule type" value="Genomic_DNA"/>
</dbReference>
<evidence type="ECO:0000256" key="2">
    <source>
        <dbReference type="ARBA" id="ARBA00022695"/>
    </source>
</evidence>
<feature type="non-terminal residue" evidence="10">
    <location>
        <position position="1"/>
    </location>
</feature>
<sequence>QMDVTHVPAFGQLKYVHVTIDTYSHYIWATAQSGETAKHVEKHLNSCIAVMGVPRNIKTDNGAAYCSQRINKFMQFWNIKHKRGI</sequence>
<feature type="non-terminal residue" evidence="10">
    <location>
        <position position="85"/>
    </location>
</feature>
<evidence type="ECO:0000313" key="11">
    <source>
        <dbReference type="Proteomes" id="UP000660247"/>
    </source>
</evidence>
<keyword evidence="3" id="KW-0540">Nuclease</keyword>
<dbReference type="InterPro" id="IPR012337">
    <property type="entry name" value="RNaseH-like_sf"/>
</dbReference>
<dbReference type="GO" id="GO:0035613">
    <property type="term" value="F:RNA stem-loop binding"/>
    <property type="evidence" value="ECO:0007669"/>
    <property type="project" value="TreeGrafter"/>
</dbReference>
<dbReference type="GO" id="GO:0003964">
    <property type="term" value="F:RNA-directed DNA polymerase activity"/>
    <property type="evidence" value="ECO:0007669"/>
    <property type="project" value="UniProtKB-KW"/>
</dbReference>
<comment type="caution">
    <text evidence="10">The sequence shown here is derived from an EMBL/GenBank/DDBJ whole genome shotgun (WGS) entry which is preliminary data.</text>
</comment>
<dbReference type="PANTHER" id="PTHR41694">
    <property type="entry name" value="ENDOGENOUS RETROVIRUS GROUP K MEMBER POL PROTEIN"/>
    <property type="match status" value="1"/>
</dbReference>
<dbReference type="InterPro" id="IPR001584">
    <property type="entry name" value="Integrase_cat-core"/>
</dbReference>
<evidence type="ECO:0000256" key="3">
    <source>
        <dbReference type="ARBA" id="ARBA00022722"/>
    </source>
</evidence>
<dbReference type="OrthoDB" id="9381447at2759"/>
<keyword evidence="2" id="KW-0548">Nucleotidyltransferase</keyword>
<evidence type="ECO:0000256" key="4">
    <source>
        <dbReference type="ARBA" id="ARBA00022759"/>
    </source>
</evidence>
<keyword evidence="1" id="KW-0808">Transferase</keyword>
<dbReference type="PANTHER" id="PTHR41694:SF4">
    <property type="entry name" value="ENDOGENOUS RETROVIRUS GROUP K MEMBER 10 POL PROTEIN-RELATED"/>
    <property type="match status" value="1"/>
</dbReference>